<protein>
    <submittedName>
        <fullName evidence="5">GntR family transcriptional regulator</fullName>
    </submittedName>
</protein>
<proteinExistence type="predicted"/>
<accession>A0ABW3HTA3</accession>
<organism evidence="5 6">
    <name type="scientific">Paenibacillus chungangensis</name>
    <dbReference type="NCBI Taxonomy" id="696535"/>
    <lineage>
        <taxon>Bacteria</taxon>
        <taxon>Bacillati</taxon>
        <taxon>Bacillota</taxon>
        <taxon>Bacilli</taxon>
        <taxon>Bacillales</taxon>
        <taxon>Paenibacillaceae</taxon>
        <taxon>Paenibacillus</taxon>
    </lineage>
</organism>
<dbReference type="PROSITE" id="PS50949">
    <property type="entry name" value="HTH_GNTR"/>
    <property type="match status" value="1"/>
</dbReference>
<dbReference type="InterPro" id="IPR000524">
    <property type="entry name" value="Tscrpt_reg_HTH_GntR"/>
</dbReference>
<evidence type="ECO:0000256" key="1">
    <source>
        <dbReference type="ARBA" id="ARBA00023015"/>
    </source>
</evidence>
<sequence length="124" mass="14469">MYHFHELKLSSKQPVYIQIALYVKRQILLGAVESGERLPSRRDVAVQLNVNPNTVQKAYKLMEDEGYVRTMGNQGSVIYTDEQLISRIEEELTSELVQDFIASVKEIRLNYRNVIELISKHWDE</sequence>
<dbReference type="Gene3D" id="1.10.10.10">
    <property type="entry name" value="Winged helix-like DNA-binding domain superfamily/Winged helix DNA-binding domain"/>
    <property type="match status" value="1"/>
</dbReference>
<comment type="caution">
    <text evidence="5">The sequence shown here is derived from an EMBL/GenBank/DDBJ whole genome shotgun (WGS) entry which is preliminary data.</text>
</comment>
<evidence type="ECO:0000259" key="4">
    <source>
        <dbReference type="PROSITE" id="PS50949"/>
    </source>
</evidence>
<dbReference type="SMART" id="SM00345">
    <property type="entry name" value="HTH_GNTR"/>
    <property type="match status" value="1"/>
</dbReference>
<dbReference type="Proteomes" id="UP001596989">
    <property type="component" value="Unassembled WGS sequence"/>
</dbReference>
<gene>
    <name evidence="5" type="ORF">ACFQ2I_13990</name>
</gene>
<dbReference type="PANTHER" id="PTHR38445">
    <property type="entry name" value="HTH-TYPE TRANSCRIPTIONAL REPRESSOR YTRA"/>
    <property type="match status" value="1"/>
</dbReference>
<dbReference type="InterPro" id="IPR036390">
    <property type="entry name" value="WH_DNA-bd_sf"/>
</dbReference>
<evidence type="ECO:0000313" key="6">
    <source>
        <dbReference type="Proteomes" id="UP001596989"/>
    </source>
</evidence>
<dbReference type="SUPFAM" id="SSF46785">
    <property type="entry name" value="Winged helix' DNA-binding domain"/>
    <property type="match status" value="1"/>
</dbReference>
<dbReference type="RefSeq" id="WP_377565010.1">
    <property type="nucleotide sequence ID" value="NZ_JBHTJZ010000021.1"/>
</dbReference>
<dbReference type="InterPro" id="IPR036388">
    <property type="entry name" value="WH-like_DNA-bd_sf"/>
</dbReference>
<name>A0ABW3HTA3_9BACL</name>
<evidence type="ECO:0000256" key="3">
    <source>
        <dbReference type="ARBA" id="ARBA00023163"/>
    </source>
</evidence>
<keyword evidence="6" id="KW-1185">Reference proteome</keyword>
<dbReference type="CDD" id="cd07377">
    <property type="entry name" value="WHTH_GntR"/>
    <property type="match status" value="1"/>
</dbReference>
<dbReference type="EMBL" id="JBHTJZ010000021">
    <property type="protein sequence ID" value="MFD0960500.1"/>
    <property type="molecule type" value="Genomic_DNA"/>
</dbReference>
<evidence type="ECO:0000256" key="2">
    <source>
        <dbReference type="ARBA" id="ARBA00023125"/>
    </source>
</evidence>
<keyword evidence="2" id="KW-0238">DNA-binding</keyword>
<reference evidence="6" key="1">
    <citation type="journal article" date="2019" name="Int. J. Syst. Evol. Microbiol.">
        <title>The Global Catalogue of Microorganisms (GCM) 10K type strain sequencing project: providing services to taxonomists for standard genome sequencing and annotation.</title>
        <authorList>
            <consortium name="The Broad Institute Genomics Platform"/>
            <consortium name="The Broad Institute Genome Sequencing Center for Infectious Disease"/>
            <person name="Wu L."/>
            <person name="Ma J."/>
        </authorList>
    </citation>
    <scope>NUCLEOTIDE SEQUENCE [LARGE SCALE GENOMIC DNA]</scope>
    <source>
        <strain evidence="6">CCUG 59129</strain>
    </source>
</reference>
<dbReference type="PANTHER" id="PTHR38445:SF6">
    <property type="entry name" value="GNTR-FAMILY TRANSCRIPTIONAL REGULATOR"/>
    <property type="match status" value="1"/>
</dbReference>
<dbReference type="Pfam" id="PF00392">
    <property type="entry name" value="GntR"/>
    <property type="match status" value="1"/>
</dbReference>
<evidence type="ECO:0000313" key="5">
    <source>
        <dbReference type="EMBL" id="MFD0960500.1"/>
    </source>
</evidence>
<keyword evidence="3" id="KW-0804">Transcription</keyword>
<feature type="domain" description="HTH gntR-type" evidence="4">
    <location>
        <begin position="13"/>
        <end position="81"/>
    </location>
</feature>
<keyword evidence="1" id="KW-0805">Transcription regulation</keyword>